<keyword evidence="4" id="KW-1185">Reference proteome</keyword>
<reference evidence="4" key="1">
    <citation type="submission" date="2013-09" db="EMBL/GenBank/DDBJ databases">
        <title>Corchorus olitorius genome sequencing.</title>
        <authorList>
            <person name="Alam M."/>
            <person name="Haque M.S."/>
            <person name="Islam M.S."/>
            <person name="Emdad E.M."/>
            <person name="Islam M.M."/>
            <person name="Ahmed B."/>
            <person name="Halim A."/>
            <person name="Hossen Q.M.M."/>
            <person name="Hossain M.Z."/>
            <person name="Ahmed R."/>
            <person name="Khan M.M."/>
            <person name="Islam R."/>
            <person name="Rashid M.M."/>
            <person name="Khan S.A."/>
            <person name="Rahman M.S."/>
            <person name="Alam M."/>
            <person name="Yahiya A.S."/>
            <person name="Khan M.S."/>
            <person name="Azam M.S."/>
            <person name="Haque T."/>
            <person name="Lashkar M.Z.H."/>
            <person name="Akhand A.I."/>
            <person name="Morshed G."/>
            <person name="Roy S."/>
            <person name="Uddin K.S."/>
            <person name="Rabeya T."/>
            <person name="Hossain A.S."/>
            <person name="Chowdhury A."/>
            <person name="Snigdha A.R."/>
            <person name="Mortoza M.S."/>
            <person name="Matin S.A."/>
            <person name="Hoque S.M.E."/>
            <person name="Islam M.K."/>
            <person name="Roy D.K."/>
            <person name="Haider R."/>
            <person name="Moosa M.M."/>
            <person name="Elias S.M."/>
            <person name="Hasan A.M."/>
            <person name="Jahan S."/>
            <person name="Shafiuddin M."/>
            <person name="Mahmood N."/>
            <person name="Shommy N.S."/>
        </authorList>
    </citation>
    <scope>NUCLEOTIDE SEQUENCE [LARGE SCALE GENOMIC DNA]</scope>
    <source>
        <strain evidence="4">cv. O-4</strain>
    </source>
</reference>
<dbReference type="PANTHER" id="PTHR48248">
    <property type="entry name" value="UVR DOMAIN-CONTAINING PROTEIN"/>
    <property type="match status" value="1"/>
</dbReference>
<feature type="region of interest" description="Disordered" evidence="2">
    <location>
        <begin position="1"/>
        <end position="34"/>
    </location>
</feature>
<feature type="coiled-coil region" evidence="1">
    <location>
        <begin position="38"/>
        <end position="79"/>
    </location>
</feature>
<dbReference type="PANTHER" id="PTHR48248:SF1">
    <property type="match status" value="1"/>
</dbReference>
<organism evidence="3 4">
    <name type="scientific">Corchorus olitorius</name>
    <dbReference type="NCBI Taxonomy" id="93759"/>
    <lineage>
        <taxon>Eukaryota</taxon>
        <taxon>Viridiplantae</taxon>
        <taxon>Streptophyta</taxon>
        <taxon>Embryophyta</taxon>
        <taxon>Tracheophyta</taxon>
        <taxon>Spermatophyta</taxon>
        <taxon>Magnoliopsida</taxon>
        <taxon>eudicotyledons</taxon>
        <taxon>Gunneridae</taxon>
        <taxon>Pentapetalae</taxon>
        <taxon>rosids</taxon>
        <taxon>malvids</taxon>
        <taxon>Malvales</taxon>
        <taxon>Malvaceae</taxon>
        <taxon>Grewioideae</taxon>
        <taxon>Apeibeae</taxon>
        <taxon>Corchorus</taxon>
    </lineage>
</organism>
<dbReference type="EMBL" id="AWUE01014822">
    <property type="protein sequence ID" value="OMP01201.1"/>
    <property type="molecule type" value="Genomic_DNA"/>
</dbReference>
<comment type="caution">
    <text evidence="3">The sequence shown here is derived from an EMBL/GenBank/DDBJ whole genome shotgun (WGS) entry which is preliminary data.</text>
</comment>
<name>A0A1R3K2A3_9ROSI</name>
<dbReference type="OrthoDB" id="999152at2759"/>
<accession>A0A1R3K2A3</accession>
<keyword evidence="1" id="KW-0175">Coiled coil</keyword>
<evidence type="ECO:0000256" key="2">
    <source>
        <dbReference type="SAM" id="MobiDB-lite"/>
    </source>
</evidence>
<sequence>MAPFSLRDRLQKNKGSKLQVKKKEKKNNGEIGHMQGALNRLKEAMESISEQHKNIREEQRKVRERFEAIQSECEELKRETRFIMQRTARTQIKVVLMFRILKAREQADLDTAAYLTQLLREIVERENEERQDSGDS</sequence>
<evidence type="ECO:0000313" key="3">
    <source>
        <dbReference type="EMBL" id="OMP01201.1"/>
    </source>
</evidence>
<feature type="compositionally biased region" description="Basic residues" evidence="2">
    <location>
        <begin position="12"/>
        <end position="25"/>
    </location>
</feature>
<gene>
    <name evidence="3" type="ORF">COLO4_12073</name>
</gene>
<feature type="compositionally biased region" description="Basic and acidic residues" evidence="2">
    <location>
        <begin position="1"/>
        <end position="11"/>
    </location>
</feature>
<evidence type="ECO:0000256" key="1">
    <source>
        <dbReference type="SAM" id="Coils"/>
    </source>
</evidence>
<dbReference type="Proteomes" id="UP000187203">
    <property type="component" value="Unassembled WGS sequence"/>
</dbReference>
<proteinExistence type="predicted"/>
<evidence type="ECO:0000313" key="4">
    <source>
        <dbReference type="Proteomes" id="UP000187203"/>
    </source>
</evidence>
<dbReference type="AlphaFoldDB" id="A0A1R3K2A3"/>
<protein>
    <submittedName>
        <fullName evidence="3">Uncharacterized protein</fullName>
    </submittedName>
</protein>